<accession>A0ABD2UB51</accession>
<dbReference type="Proteomes" id="UP001627284">
    <property type="component" value="Unassembled WGS sequence"/>
</dbReference>
<evidence type="ECO:0000313" key="1">
    <source>
        <dbReference type="EMBL" id="KAL3365521.1"/>
    </source>
</evidence>
<organism evidence="1 2">
    <name type="scientific">Solanum stoloniferum</name>
    <dbReference type="NCBI Taxonomy" id="62892"/>
    <lineage>
        <taxon>Eukaryota</taxon>
        <taxon>Viridiplantae</taxon>
        <taxon>Streptophyta</taxon>
        <taxon>Embryophyta</taxon>
        <taxon>Tracheophyta</taxon>
        <taxon>Spermatophyta</taxon>
        <taxon>Magnoliopsida</taxon>
        <taxon>eudicotyledons</taxon>
        <taxon>Gunneridae</taxon>
        <taxon>Pentapetalae</taxon>
        <taxon>asterids</taxon>
        <taxon>lamiids</taxon>
        <taxon>Solanales</taxon>
        <taxon>Solanaceae</taxon>
        <taxon>Solanoideae</taxon>
        <taxon>Solaneae</taxon>
        <taxon>Solanum</taxon>
    </lineage>
</organism>
<comment type="caution">
    <text evidence="1">The sequence shown here is derived from an EMBL/GenBank/DDBJ whole genome shotgun (WGS) entry which is preliminary data.</text>
</comment>
<reference evidence="1 2" key="1">
    <citation type="submission" date="2024-05" db="EMBL/GenBank/DDBJ databases">
        <title>De novo assembly of an allotetraploid wild potato.</title>
        <authorList>
            <person name="Hosaka A.J."/>
        </authorList>
    </citation>
    <scope>NUCLEOTIDE SEQUENCE [LARGE SCALE GENOMIC DNA]</scope>
    <source>
        <tissue evidence="1">Young leaves</tissue>
    </source>
</reference>
<dbReference type="EMBL" id="JBJKTR010000006">
    <property type="protein sequence ID" value="KAL3365521.1"/>
    <property type="molecule type" value="Genomic_DNA"/>
</dbReference>
<evidence type="ECO:0008006" key="3">
    <source>
        <dbReference type="Google" id="ProtNLM"/>
    </source>
</evidence>
<name>A0ABD2UB51_9SOLN</name>
<proteinExistence type="predicted"/>
<keyword evidence="2" id="KW-1185">Reference proteome</keyword>
<evidence type="ECO:0000313" key="2">
    <source>
        <dbReference type="Proteomes" id="UP001627284"/>
    </source>
</evidence>
<protein>
    <recommendedName>
        <fullName evidence="3">Reverse transcriptase RNase H-like domain-containing protein</fullName>
    </recommendedName>
</protein>
<gene>
    <name evidence="1" type="ORF">AABB24_010573</name>
</gene>
<sequence length="142" mass="16633">MNSKDIKSCIYFHQLIPHLHFLPSSCCCLLNNSSYFDNNDKLFVLKYKFFVPFSPYDVVQFFWELSKTAKKIVQEIWHFLSEFLSSEMPFTLVGLQLTKCKTKYTEVEIAILSQTILATTNCYYAFGNWKQPSILFWLGKGP</sequence>
<dbReference type="AlphaFoldDB" id="A0ABD2UB51"/>